<sequence length="77" mass="8976">MILLPVNRRANTSMVYSGHRISGLNWLREMAGYWGIIVNFAYFESTSNARAFFDFVKLMVFQRTHFPLPFTSHTTIT</sequence>
<gene>
    <name evidence="1" type="ORF">WH47_11362</name>
</gene>
<accession>A0A0L7QLY6</accession>
<proteinExistence type="predicted"/>
<organism evidence="1 2">
    <name type="scientific">Habropoda laboriosa</name>
    <dbReference type="NCBI Taxonomy" id="597456"/>
    <lineage>
        <taxon>Eukaryota</taxon>
        <taxon>Metazoa</taxon>
        <taxon>Ecdysozoa</taxon>
        <taxon>Arthropoda</taxon>
        <taxon>Hexapoda</taxon>
        <taxon>Insecta</taxon>
        <taxon>Pterygota</taxon>
        <taxon>Neoptera</taxon>
        <taxon>Endopterygota</taxon>
        <taxon>Hymenoptera</taxon>
        <taxon>Apocrita</taxon>
        <taxon>Aculeata</taxon>
        <taxon>Apoidea</taxon>
        <taxon>Anthophila</taxon>
        <taxon>Apidae</taxon>
        <taxon>Habropoda</taxon>
    </lineage>
</organism>
<dbReference type="EMBL" id="KQ414905">
    <property type="protein sequence ID" value="KOC59620.1"/>
    <property type="molecule type" value="Genomic_DNA"/>
</dbReference>
<dbReference type="AlphaFoldDB" id="A0A0L7QLY6"/>
<protein>
    <submittedName>
        <fullName evidence="1">Uncharacterized protein</fullName>
    </submittedName>
</protein>
<keyword evidence="2" id="KW-1185">Reference proteome</keyword>
<reference evidence="1 2" key="1">
    <citation type="submission" date="2015-07" db="EMBL/GenBank/DDBJ databases">
        <title>The genome of Habropoda laboriosa.</title>
        <authorList>
            <person name="Pan H."/>
            <person name="Kapheim K."/>
        </authorList>
    </citation>
    <scope>NUCLEOTIDE SEQUENCE [LARGE SCALE GENOMIC DNA]</scope>
    <source>
        <strain evidence="1">0110345459</strain>
    </source>
</reference>
<dbReference type="Proteomes" id="UP000053825">
    <property type="component" value="Unassembled WGS sequence"/>
</dbReference>
<evidence type="ECO:0000313" key="2">
    <source>
        <dbReference type="Proteomes" id="UP000053825"/>
    </source>
</evidence>
<evidence type="ECO:0000313" key="1">
    <source>
        <dbReference type="EMBL" id="KOC59620.1"/>
    </source>
</evidence>
<name>A0A0L7QLY6_9HYME</name>